<sequence>MDEVRIFVNYNGRWDENNRYVDNETKDVLVPLGTSYVELLEILFGALGLGPLSQTIRMKYIAEVGSSPIKILHDRDVLFYLKLKEKDHQIDSYPICLEILNEPMKEILPPSLEENNHVSDANILYSLHEFNPDPPVEANDRRLNVGTEDELNDLNGVSNAQVFAEERFIECQTEPANADDGHRTTEELEYGVRDVITELSPIALKVKNIYSNKKHLYMLDNKNPGSLVVLETEENNRFKYLFMCLAASIQVEVQARDMPITCLIEWLRSMVQKWFFERRSAAKSTFTALATAAEDRLRQQNTLSLSMDVHHTDGNVFRVVDPKMHSFVISSSFAIAFFCFGCVYENSKTVLICNW</sequence>
<proteinExistence type="predicted"/>
<dbReference type="AlphaFoldDB" id="A0AAD1ZAU0"/>
<evidence type="ECO:0000313" key="1">
    <source>
        <dbReference type="EMBL" id="CAI9765934.1"/>
    </source>
</evidence>
<organism evidence="1 2">
    <name type="scientific">Fraxinus pennsylvanica</name>
    <dbReference type="NCBI Taxonomy" id="56036"/>
    <lineage>
        <taxon>Eukaryota</taxon>
        <taxon>Viridiplantae</taxon>
        <taxon>Streptophyta</taxon>
        <taxon>Embryophyta</taxon>
        <taxon>Tracheophyta</taxon>
        <taxon>Spermatophyta</taxon>
        <taxon>Magnoliopsida</taxon>
        <taxon>eudicotyledons</taxon>
        <taxon>Gunneridae</taxon>
        <taxon>Pentapetalae</taxon>
        <taxon>asterids</taxon>
        <taxon>lamiids</taxon>
        <taxon>Lamiales</taxon>
        <taxon>Oleaceae</taxon>
        <taxon>Oleeae</taxon>
        <taxon>Fraxinus</taxon>
    </lineage>
</organism>
<dbReference type="Proteomes" id="UP000834106">
    <property type="component" value="Chromosome 8"/>
</dbReference>
<evidence type="ECO:0000313" key="2">
    <source>
        <dbReference type="Proteomes" id="UP000834106"/>
    </source>
</evidence>
<keyword evidence="2" id="KW-1185">Reference proteome</keyword>
<reference evidence="1" key="1">
    <citation type="submission" date="2023-05" db="EMBL/GenBank/DDBJ databases">
        <authorList>
            <person name="Huff M."/>
        </authorList>
    </citation>
    <scope>NUCLEOTIDE SEQUENCE</scope>
</reference>
<protein>
    <submittedName>
        <fullName evidence="1">Uncharacterized protein</fullName>
    </submittedName>
</protein>
<name>A0AAD1ZAU0_9LAMI</name>
<dbReference type="EMBL" id="OU503043">
    <property type="protein sequence ID" value="CAI9765934.1"/>
    <property type="molecule type" value="Genomic_DNA"/>
</dbReference>
<accession>A0AAD1ZAU0</accession>
<gene>
    <name evidence="1" type="ORF">FPE_LOCUS13364</name>
</gene>